<name>A0A813Q0J4_9BILA</name>
<gene>
    <name evidence="4" type="ORF">OXX778_LOCUS4228</name>
</gene>
<comment type="catalytic activity">
    <reaction evidence="3">
        <text>an N-acyl-L-alpha-aminoacyl-tRNA + H2O = an N-acyl-L-amino acid + a tRNA + H(+)</text>
        <dbReference type="Rhea" id="RHEA:54448"/>
        <dbReference type="Rhea" id="RHEA-COMP:10123"/>
        <dbReference type="Rhea" id="RHEA-COMP:13883"/>
        <dbReference type="ChEBI" id="CHEBI:15377"/>
        <dbReference type="ChEBI" id="CHEBI:15378"/>
        <dbReference type="ChEBI" id="CHEBI:59874"/>
        <dbReference type="ChEBI" id="CHEBI:78442"/>
        <dbReference type="ChEBI" id="CHEBI:138191"/>
        <dbReference type="EC" id="3.1.1.29"/>
    </reaction>
</comment>
<dbReference type="PANTHER" id="PTHR46194:SF1">
    <property type="entry name" value="PEPTIDYL-TRNA HYDROLASE PTRHD1-RELATED"/>
    <property type="match status" value="1"/>
</dbReference>
<comment type="caution">
    <text evidence="4">The sequence shown here is derived from an EMBL/GenBank/DDBJ whole genome shotgun (WGS) entry which is preliminary data.</text>
</comment>
<dbReference type="Pfam" id="PF01981">
    <property type="entry name" value="PTH2"/>
    <property type="match status" value="1"/>
</dbReference>
<evidence type="ECO:0000256" key="2">
    <source>
        <dbReference type="ARBA" id="ARBA00022801"/>
    </source>
</evidence>
<sequence length="119" mass="13490">MSDDLIDPIVQYIAVRSDLKWPKGALIAQGCHASVAAIHLNYDDNETKSYLNNLDSMHKIVVGVPGLNEINELNEALVKNGIKFKLWNEQPENVPTCLATKPYSKKIVEQFFKNFKLFK</sequence>
<dbReference type="GO" id="GO:0004045">
    <property type="term" value="F:peptidyl-tRNA hydrolase activity"/>
    <property type="evidence" value="ECO:0007669"/>
    <property type="project" value="UniProtKB-EC"/>
</dbReference>
<dbReference type="InterPro" id="IPR023476">
    <property type="entry name" value="Pep_tRNA_hydro_II_dom_sf"/>
</dbReference>
<dbReference type="Proteomes" id="UP000663879">
    <property type="component" value="Unassembled WGS sequence"/>
</dbReference>
<keyword evidence="5" id="KW-1185">Reference proteome</keyword>
<dbReference type="OrthoDB" id="201213at2759"/>
<keyword evidence="2" id="KW-0378">Hydrolase</keyword>
<dbReference type="Gene3D" id="3.40.1490.10">
    <property type="entry name" value="Bit1"/>
    <property type="match status" value="1"/>
</dbReference>
<dbReference type="EMBL" id="CAJNOC010000407">
    <property type="protein sequence ID" value="CAF0757066.1"/>
    <property type="molecule type" value="Genomic_DNA"/>
</dbReference>
<dbReference type="InterPro" id="IPR042237">
    <property type="entry name" value="PTRHD1"/>
</dbReference>
<reference evidence="4" key="1">
    <citation type="submission" date="2021-02" db="EMBL/GenBank/DDBJ databases">
        <authorList>
            <person name="Nowell W R."/>
        </authorList>
    </citation>
    <scope>NUCLEOTIDE SEQUENCE</scope>
    <source>
        <strain evidence="4">Ploen Becks lab</strain>
    </source>
</reference>
<evidence type="ECO:0000313" key="5">
    <source>
        <dbReference type="Proteomes" id="UP000663879"/>
    </source>
</evidence>
<evidence type="ECO:0000256" key="1">
    <source>
        <dbReference type="ARBA" id="ARBA00013260"/>
    </source>
</evidence>
<proteinExistence type="predicted"/>
<dbReference type="SUPFAM" id="SSF102462">
    <property type="entry name" value="Peptidyl-tRNA hydrolase II"/>
    <property type="match status" value="1"/>
</dbReference>
<protein>
    <recommendedName>
        <fullName evidence="1">peptidyl-tRNA hydrolase</fullName>
        <ecNumber evidence="1">3.1.1.29</ecNumber>
    </recommendedName>
</protein>
<evidence type="ECO:0000313" key="4">
    <source>
        <dbReference type="EMBL" id="CAF0757066.1"/>
    </source>
</evidence>
<accession>A0A813Q0J4</accession>
<dbReference type="PANTHER" id="PTHR46194">
    <property type="entry name" value="PEPTIDYL-TRNA HYDROLASE PTRHD1-RELATED"/>
    <property type="match status" value="1"/>
</dbReference>
<dbReference type="EC" id="3.1.1.29" evidence="1"/>
<organism evidence="4 5">
    <name type="scientific">Brachionus calyciflorus</name>
    <dbReference type="NCBI Taxonomy" id="104777"/>
    <lineage>
        <taxon>Eukaryota</taxon>
        <taxon>Metazoa</taxon>
        <taxon>Spiralia</taxon>
        <taxon>Gnathifera</taxon>
        <taxon>Rotifera</taxon>
        <taxon>Eurotatoria</taxon>
        <taxon>Monogononta</taxon>
        <taxon>Pseudotrocha</taxon>
        <taxon>Ploima</taxon>
        <taxon>Brachionidae</taxon>
        <taxon>Brachionus</taxon>
    </lineage>
</organism>
<evidence type="ECO:0000256" key="3">
    <source>
        <dbReference type="ARBA" id="ARBA00048707"/>
    </source>
</evidence>
<dbReference type="InterPro" id="IPR002833">
    <property type="entry name" value="PTH2"/>
</dbReference>
<dbReference type="AlphaFoldDB" id="A0A813Q0J4"/>